<name>A0A0K2VDL0_LEPSM</name>
<proteinExistence type="predicted"/>
<reference evidence="1" key="1">
    <citation type="submission" date="2014-05" db="EMBL/GenBank/DDBJ databases">
        <authorList>
            <person name="Chronopoulou M."/>
        </authorList>
    </citation>
    <scope>NUCLEOTIDE SEQUENCE</scope>
    <source>
        <tissue evidence="1">Whole organism</tissue>
    </source>
</reference>
<organism evidence="1">
    <name type="scientific">Lepeophtheirus salmonis</name>
    <name type="common">Salmon louse</name>
    <name type="synonym">Caligus salmonis</name>
    <dbReference type="NCBI Taxonomy" id="72036"/>
    <lineage>
        <taxon>Eukaryota</taxon>
        <taxon>Metazoa</taxon>
        <taxon>Ecdysozoa</taxon>
        <taxon>Arthropoda</taxon>
        <taxon>Crustacea</taxon>
        <taxon>Multicrustacea</taxon>
        <taxon>Hexanauplia</taxon>
        <taxon>Copepoda</taxon>
        <taxon>Siphonostomatoida</taxon>
        <taxon>Caligidae</taxon>
        <taxon>Lepeophtheirus</taxon>
    </lineage>
</organism>
<protein>
    <submittedName>
        <fullName evidence="1">Uncharacterized protein</fullName>
    </submittedName>
</protein>
<dbReference type="EMBL" id="HACA01031044">
    <property type="protein sequence ID" value="CDW48405.1"/>
    <property type="molecule type" value="Transcribed_RNA"/>
</dbReference>
<dbReference type="AlphaFoldDB" id="A0A0K2VDL0"/>
<accession>A0A0K2VDL0</accession>
<sequence length="62" mass="7430">MCMTRRIFCSFAILWRNIHRRSYTSIMINHLTTISPLIPWSKGCNFKNHKPRLWIVVNSILI</sequence>
<evidence type="ECO:0000313" key="1">
    <source>
        <dbReference type="EMBL" id="CDW48405.1"/>
    </source>
</evidence>